<dbReference type="Proteomes" id="UP000032289">
    <property type="component" value="Unassembled WGS sequence"/>
</dbReference>
<protein>
    <submittedName>
        <fullName evidence="2">Exopolysaccharide biosynthesis protein related to N-acetylglucosamine-1-phosphodiester alpha-N-acetylglucosaminidase</fullName>
    </submittedName>
</protein>
<accession>A0A0D1M0R4</accession>
<dbReference type="PANTHER" id="PTHR40446">
    <property type="entry name" value="N-ACETYLGLUCOSAMINE-1-PHOSPHODIESTER ALPHA-N-ACETYLGLUCOSAMINIDASE"/>
    <property type="match status" value="1"/>
</dbReference>
<dbReference type="PATRIC" id="fig|137591.24.peg.210"/>
<dbReference type="AlphaFoldDB" id="A0A0D1M0R4"/>
<feature type="domain" description="Phosphodiester glycosidase" evidence="1">
    <location>
        <begin position="116"/>
        <end position="293"/>
    </location>
</feature>
<name>A0A0D1M0R4_9LACO</name>
<dbReference type="PANTHER" id="PTHR40446:SF2">
    <property type="entry name" value="N-ACETYLGLUCOSAMINE-1-PHOSPHODIESTER ALPHA-N-ACETYLGLUCOSAMINIDASE"/>
    <property type="match status" value="1"/>
</dbReference>
<dbReference type="InterPro" id="IPR018711">
    <property type="entry name" value="NAGPA"/>
</dbReference>
<dbReference type="RefSeq" id="WP_043940567.1">
    <property type="nucleotide sequence ID" value="NZ_JWHT01000006.1"/>
</dbReference>
<evidence type="ECO:0000313" key="3">
    <source>
        <dbReference type="Proteomes" id="UP000032289"/>
    </source>
</evidence>
<proteinExistence type="predicted"/>
<gene>
    <name evidence="2" type="ORF">ab3b_00207</name>
</gene>
<evidence type="ECO:0000313" key="2">
    <source>
        <dbReference type="EMBL" id="KIU25600.1"/>
    </source>
</evidence>
<sequence length="297" mass="31730">MSRKLNLITATILTLYTSFTLVDTFMLQHSGTAIATSTKQVKTTVKKETSSVKTTATSYEDSHMKIKVTTERVSGTSVYVADITVDDPSLLQTALANNTYGRNYTETTSSMASAHQAIFAINGDYYGFRDTRYVVRNGTLYRDTAAADTDALVIDSDGNMKSVNQTDTSASTLLKDGAQQVLSFGPTLVENSKVTVSESEEVGQSQASNPRTAIGQVGKNHYIVVVSDGRTSESTGLSLYQLANVMADHGATYAYNLDGGGSSTMVLNGKVINNPVGGSGQSSERAVSDMLYFGYAN</sequence>
<reference evidence="2 3" key="1">
    <citation type="journal article" date="2015" name="Microbiology (Mosc.)">
        <title>Genomics of the Weissella cibaria species with an examination of its metabolic traits.</title>
        <authorList>
            <person name="Lynch K.M."/>
            <person name="Lucid A."/>
            <person name="Arendt E.K."/>
            <person name="Sleator R.D."/>
            <person name="Lucey B."/>
            <person name="Coffey A."/>
        </authorList>
    </citation>
    <scope>NUCLEOTIDE SEQUENCE [LARGE SCALE GENOMIC DNA]</scope>
    <source>
        <strain evidence="2 3">AB3b</strain>
    </source>
</reference>
<comment type="caution">
    <text evidence="2">The sequence shown here is derived from an EMBL/GenBank/DDBJ whole genome shotgun (WGS) entry which is preliminary data.</text>
</comment>
<evidence type="ECO:0000259" key="1">
    <source>
        <dbReference type="Pfam" id="PF09992"/>
    </source>
</evidence>
<organism evidence="2 3">
    <name type="scientific">Weissella cibaria</name>
    <dbReference type="NCBI Taxonomy" id="137591"/>
    <lineage>
        <taxon>Bacteria</taxon>
        <taxon>Bacillati</taxon>
        <taxon>Bacillota</taxon>
        <taxon>Bacilli</taxon>
        <taxon>Lactobacillales</taxon>
        <taxon>Lactobacillaceae</taxon>
        <taxon>Weissella</taxon>
    </lineage>
</organism>
<dbReference type="EMBL" id="JWHT01000006">
    <property type="protein sequence ID" value="KIU25600.1"/>
    <property type="molecule type" value="Genomic_DNA"/>
</dbReference>
<dbReference type="Pfam" id="PF09992">
    <property type="entry name" value="NAGPA"/>
    <property type="match status" value="1"/>
</dbReference>